<proteinExistence type="predicted"/>
<keyword evidence="2" id="KW-0808">Transferase</keyword>
<protein>
    <submittedName>
        <fullName evidence="2">N-acetyltransferase</fullName>
    </submittedName>
</protein>
<dbReference type="AlphaFoldDB" id="A0A4Q7J0N0"/>
<feature type="domain" description="N-acetyltransferase" evidence="1">
    <location>
        <begin position="1"/>
        <end position="151"/>
    </location>
</feature>
<dbReference type="PROSITE" id="PS51186">
    <property type="entry name" value="GNAT"/>
    <property type="match status" value="1"/>
</dbReference>
<evidence type="ECO:0000259" key="1">
    <source>
        <dbReference type="PROSITE" id="PS51186"/>
    </source>
</evidence>
<dbReference type="Proteomes" id="UP000292003">
    <property type="component" value="Unassembled WGS sequence"/>
</dbReference>
<dbReference type="Pfam" id="PF00583">
    <property type="entry name" value="Acetyltransf_1"/>
    <property type="match status" value="1"/>
</dbReference>
<accession>A0A4Q7J0N0</accession>
<dbReference type="GO" id="GO:0016747">
    <property type="term" value="F:acyltransferase activity, transferring groups other than amino-acyl groups"/>
    <property type="evidence" value="ECO:0007669"/>
    <property type="project" value="InterPro"/>
</dbReference>
<dbReference type="OrthoDB" id="9797178at2"/>
<reference evidence="2 3" key="1">
    <citation type="submission" date="2019-02" db="EMBL/GenBank/DDBJ databases">
        <title>Draft genome sequence of Amycolatopsis sp. 8-3EHSu isolated from roots of Suaeda maritima.</title>
        <authorList>
            <person name="Duangmal K."/>
            <person name="Chantavorakit T."/>
        </authorList>
    </citation>
    <scope>NUCLEOTIDE SEQUENCE [LARGE SCALE GENOMIC DNA]</scope>
    <source>
        <strain evidence="2 3">8-3EHSu</strain>
    </source>
</reference>
<evidence type="ECO:0000313" key="3">
    <source>
        <dbReference type="Proteomes" id="UP000292003"/>
    </source>
</evidence>
<gene>
    <name evidence="2" type="ORF">EWH70_26875</name>
</gene>
<organism evidence="2 3">
    <name type="scientific">Amycolatopsis suaedae</name>
    <dbReference type="NCBI Taxonomy" id="2510978"/>
    <lineage>
        <taxon>Bacteria</taxon>
        <taxon>Bacillati</taxon>
        <taxon>Actinomycetota</taxon>
        <taxon>Actinomycetes</taxon>
        <taxon>Pseudonocardiales</taxon>
        <taxon>Pseudonocardiaceae</taxon>
        <taxon>Amycolatopsis</taxon>
    </lineage>
</organism>
<dbReference type="SUPFAM" id="SSF55729">
    <property type="entry name" value="Acyl-CoA N-acyltransferases (Nat)"/>
    <property type="match status" value="1"/>
</dbReference>
<evidence type="ECO:0000313" key="2">
    <source>
        <dbReference type="EMBL" id="RZQ60901.1"/>
    </source>
</evidence>
<dbReference type="EMBL" id="SFCC01000015">
    <property type="protein sequence ID" value="RZQ60901.1"/>
    <property type="molecule type" value="Genomic_DNA"/>
</dbReference>
<dbReference type="CDD" id="cd04301">
    <property type="entry name" value="NAT_SF"/>
    <property type="match status" value="1"/>
</dbReference>
<name>A0A4Q7J0N0_9PSEU</name>
<dbReference type="InterPro" id="IPR000182">
    <property type="entry name" value="GNAT_dom"/>
</dbReference>
<sequence>MLVRRETAADRTDVRAVHAAAFTRPDTPGIEPSEAWLVDALRADGDLIAGLSLVAEIDGEIVGHVCCSRARVGTRDGVVALGPLGVSPKRWGVGVGSALMHAVLAAADVLGVPAVVLLGDPRYFGRFGFVLADTHGISPTVPAWAPAFQLRPLSAYSPELRGTFHYAPAFERL</sequence>
<keyword evidence="3" id="KW-1185">Reference proteome</keyword>
<dbReference type="Gene3D" id="3.40.630.30">
    <property type="match status" value="1"/>
</dbReference>
<dbReference type="RefSeq" id="WP_130478474.1">
    <property type="nucleotide sequence ID" value="NZ_SFCC01000015.1"/>
</dbReference>
<dbReference type="InterPro" id="IPR016181">
    <property type="entry name" value="Acyl_CoA_acyltransferase"/>
</dbReference>
<comment type="caution">
    <text evidence="2">The sequence shown here is derived from an EMBL/GenBank/DDBJ whole genome shotgun (WGS) entry which is preliminary data.</text>
</comment>